<gene>
    <name evidence="1" type="ORF">PC41400_15320</name>
</gene>
<protein>
    <submittedName>
        <fullName evidence="1">Uncharacterized protein</fullName>
    </submittedName>
</protein>
<dbReference type="Proteomes" id="UP000288943">
    <property type="component" value="Chromosome"/>
</dbReference>
<reference evidence="1 2" key="1">
    <citation type="submission" date="2018-01" db="EMBL/GenBank/DDBJ databases">
        <title>The whole genome sequencing and assembly of Paenibacillus chitinolyticus KCCM 41400 strain.</title>
        <authorList>
            <person name="Kim J.-Y."/>
            <person name="Park M.-K."/>
            <person name="Lee Y.-J."/>
            <person name="Yi H."/>
            <person name="Bahn Y.-S."/>
            <person name="Kim J.F."/>
            <person name="Lee D.-W."/>
        </authorList>
    </citation>
    <scope>NUCLEOTIDE SEQUENCE [LARGE SCALE GENOMIC DNA]</scope>
    <source>
        <strain evidence="1 2">KCCM 41400</strain>
    </source>
</reference>
<accession>A0A410WX72</accession>
<dbReference type="KEGG" id="pchi:PC41400_15320"/>
<name>A0A410WX72_9BACL</name>
<organism evidence="1 2">
    <name type="scientific">Paenibacillus chitinolyticus</name>
    <dbReference type="NCBI Taxonomy" id="79263"/>
    <lineage>
        <taxon>Bacteria</taxon>
        <taxon>Bacillati</taxon>
        <taxon>Bacillota</taxon>
        <taxon>Bacilli</taxon>
        <taxon>Bacillales</taxon>
        <taxon>Paenibacillaceae</taxon>
        <taxon>Paenibacillus</taxon>
    </lineage>
</organism>
<sequence length="75" mass="8343">MKPARTWYILSKIIDIGITPVKRIQLGGVFAKEKHGASPKLTGSARYRGTKVDRAPQTSGQFGWHRENIKALLVP</sequence>
<dbReference type="EMBL" id="CP026520">
    <property type="protein sequence ID" value="QAV18974.1"/>
    <property type="molecule type" value="Genomic_DNA"/>
</dbReference>
<dbReference type="AlphaFoldDB" id="A0A410WX72"/>
<proteinExistence type="predicted"/>
<evidence type="ECO:0000313" key="1">
    <source>
        <dbReference type="EMBL" id="QAV18974.1"/>
    </source>
</evidence>
<evidence type="ECO:0000313" key="2">
    <source>
        <dbReference type="Proteomes" id="UP000288943"/>
    </source>
</evidence>